<dbReference type="Proteomes" id="UP000269323">
    <property type="component" value="Segment"/>
</dbReference>
<dbReference type="EMBL" id="MH884648">
    <property type="protein sequence ID" value="AYD87662.1"/>
    <property type="molecule type" value="Genomic_DNA"/>
</dbReference>
<evidence type="ECO:0000313" key="1">
    <source>
        <dbReference type="EMBL" id="AYD87662.1"/>
    </source>
</evidence>
<protein>
    <submittedName>
        <fullName evidence="1">Tail component</fullName>
    </submittedName>
</protein>
<dbReference type="Pfam" id="PF04883">
    <property type="entry name" value="HK97-gp10_like"/>
    <property type="match status" value="1"/>
</dbReference>
<dbReference type="InterPro" id="IPR010064">
    <property type="entry name" value="HK97-gp10_tail"/>
</dbReference>
<organism evidence="1 2">
    <name type="scientific">Caulobacter phage Kronos</name>
    <dbReference type="NCBI Taxonomy" id="2340873"/>
    <lineage>
        <taxon>Viruses</taxon>
        <taxon>Duplodnaviria</taxon>
        <taxon>Heunggongvirae</taxon>
        <taxon>Uroviricota</taxon>
        <taxon>Caudoviricetes</taxon>
        <taxon>Caudoviricetes incertae sedis</taxon>
        <taxon>Kronosvirus</taxon>
        <taxon>Kronosvirus pelion</taxon>
    </lineage>
</organism>
<accession>A0A386KQK1</accession>
<name>A0A386KQK1_9CAUD</name>
<proteinExistence type="predicted"/>
<reference evidence="1 2" key="1">
    <citation type="submission" date="2018-08" db="EMBL/GenBank/DDBJ databases">
        <title>The isolation and characterization of a novel rhizosphere caulophage that is similar to lambdoid phages.</title>
        <authorList>
            <person name="Berrios L."/>
            <person name="Ely B."/>
        </authorList>
    </citation>
    <scope>NUCLEOTIDE SEQUENCE [LARGE SCALE GENOMIC DNA]</scope>
</reference>
<evidence type="ECO:0000313" key="2">
    <source>
        <dbReference type="Proteomes" id="UP000269323"/>
    </source>
</evidence>
<keyword evidence="2" id="KW-1185">Reference proteome</keyword>
<dbReference type="NCBIfam" id="TIGR01725">
    <property type="entry name" value="phge_HK97_gp10"/>
    <property type="match status" value="1"/>
</dbReference>
<sequence length="164" mass="18080">MAIRVGMTLHGLDELEAALRELPTRLAKNTLRRSLLKAAKIMEEAMAGNAPSNRLRVRIVTSASLSKRQRAMSPIKRKPSEVTVYVGSRPLRHAHLVEFGSGPRYNKAGAYRGSMPAHPYVRPGFDSTAMPVIVEFGRILGPEIERTAARYAKKQAKAKAYGNV</sequence>